<keyword evidence="5 6" id="KW-0472">Membrane</keyword>
<dbReference type="InterPro" id="IPR011701">
    <property type="entry name" value="MFS"/>
</dbReference>
<feature type="transmembrane region" description="Helical" evidence="6">
    <location>
        <begin position="317"/>
        <end position="334"/>
    </location>
</feature>
<keyword evidence="2" id="KW-1003">Cell membrane</keyword>
<feature type="transmembrane region" description="Helical" evidence="6">
    <location>
        <begin position="178"/>
        <end position="197"/>
    </location>
</feature>
<feature type="transmembrane region" description="Helical" evidence="6">
    <location>
        <begin position="354"/>
        <end position="374"/>
    </location>
</feature>
<dbReference type="Proteomes" id="UP000295391">
    <property type="component" value="Unassembled WGS sequence"/>
</dbReference>
<protein>
    <submittedName>
        <fullName evidence="7">MFS transporter</fullName>
    </submittedName>
</protein>
<evidence type="ECO:0000313" key="8">
    <source>
        <dbReference type="Proteomes" id="UP000295391"/>
    </source>
</evidence>
<dbReference type="PANTHER" id="PTHR23513">
    <property type="entry name" value="INTEGRAL MEMBRANE EFFLUX PROTEIN-RELATED"/>
    <property type="match status" value="1"/>
</dbReference>
<dbReference type="RefSeq" id="WP_133572076.1">
    <property type="nucleotide sequence ID" value="NZ_SNYR01000001.1"/>
</dbReference>
<name>A0A4R6W376_9HYPH</name>
<proteinExistence type="predicted"/>
<feature type="transmembrane region" description="Helical" evidence="6">
    <location>
        <begin position="380"/>
        <end position="400"/>
    </location>
</feature>
<evidence type="ECO:0000256" key="2">
    <source>
        <dbReference type="ARBA" id="ARBA00022475"/>
    </source>
</evidence>
<dbReference type="OrthoDB" id="9812221at2"/>
<comment type="subcellular location">
    <subcellularLocation>
        <location evidence="1">Cell membrane</location>
        <topology evidence="1">Multi-pass membrane protein</topology>
    </subcellularLocation>
</comment>
<dbReference type="AlphaFoldDB" id="A0A4R6W376"/>
<feature type="transmembrane region" description="Helical" evidence="6">
    <location>
        <begin position="291"/>
        <end position="311"/>
    </location>
</feature>
<evidence type="ECO:0000313" key="7">
    <source>
        <dbReference type="EMBL" id="TDQ67465.1"/>
    </source>
</evidence>
<dbReference type="CDD" id="cd06173">
    <property type="entry name" value="MFS_MefA_like"/>
    <property type="match status" value="1"/>
</dbReference>
<dbReference type="SUPFAM" id="SSF103473">
    <property type="entry name" value="MFS general substrate transporter"/>
    <property type="match status" value="1"/>
</dbReference>
<dbReference type="Pfam" id="PF07690">
    <property type="entry name" value="MFS_1"/>
    <property type="match status" value="1"/>
</dbReference>
<feature type="transmembrane region" description="Helical" evidence="6">
    <location>
        <begin position="109"/>
        <end position="127"/>
    </location>
</feature>
<evidence type="ECO:0000256" key="1">
    <source>
        <dbReference type="ARBA" id="ARBA00004651"/>
    </source>
</evidence>
<comment type="caution">
    <text evidence="7">The sequence shown here is derived from an EMBL/GenBank/DDBJ whole genome shotgun (WGS) entry which is preliminary data.</text>
</comment>
<feature type="transmembrane region" description="Helical" evidence="6">
    <location>
        <begin position="57"/>
        <end position="77"/>
    </location>
</feature>
<dbReference type="GO" id="GO:0005886">
    <property type="term" value="C:plasma membrane"/>
    <property type="evidence" value="ECO:0007669"/>
    <property type="project" value="UniProtKB-SubCell"/>
</dbReference>
<dbReference type="Gene3D" id="1.20.1250.20">
    <property type="entry name" value="MFS general substrate transporter like domains"/>
    <property type="match status" value="1"/>
</dbReference>
<feature type="transmembrane region" description="Helical" evidence="6">
    <location>
        <begin position="20"/>
        <end position="45"/>
    </location>
</feature>
<keyword evidence="3 6" id="KW-0812">Transmembrane</keyword>
<keyword evidence="8" id="KW-1185">Reference proteome</keyword>
<reference evidence="7 8" key="1">
    <citation type="submission" date="2019-03" db="EMBL/GenBank/DDBJ databases">
        <title>Genomic Encyclopedia of Type Strains, Phase III (KMG-III): the genomes of soil and plant-associated and newly described type strains.</title>
        <authorList>
            <person name="Whitman W."/>
        </authorList>
    </citation>
    <scope>NUCLEOTIDE SEQUENCE [LARGE SCALE GENOMIC DNA]</scope>
    <source>
        <strain evidence="7 8">CGMCC 1.7002</strain>
    </source>
</reference>
<dbReference type="PANTHER" id="PTHR23513:SF11">
    <property type="entry name" value="STAPHYLOFERRIN A TRANSPORTER"/>
    <property type="match status" value="1"/>
</dbReference>
<organism evidence="7 8">
    <name type="scientific">Maritalea mobilis</name>
    <dbReference type="NCBI Taxonomy" id="483324"/>
    <lineage>
        <taxon>Bacteria</taxon>
        <taxon>Pseudomonadati</taxon>
        <taxon>Pseudomonadota</taxon>
        <taxon>Alphaproteobacteria</taxon>
        <taxon>Hyphomicrobiales</taxon>
        <taxon>Devosiaceae</taxon>
        <taxon>Maritalea</taxon>
    </lineage>
</organism>
<accession>A0A4R6W376</accession>
<evidence type="ECO:0000256" key="5">
    <source>
        <dbReference type="ARBA" id="ARBA00023136"/>
    </source>
</evidence>
<evidence type="ECO:0000256" key="6">
    <source>
        <dbReference type="SAM" id="Phobius"/>
    </source>
</evidence>
<gene>
    <name evidence="7" type="ORF">ATL17_1480</name>
</gene>
<feature type="transmembrane region" description="Helical" evidence="6">
    <location>
        <begin position="264"/>
        <end position="284"/>
    </location>
</feature>
<feature type="transmembrane region" description="Helical" evidence="6">
    <location>
        <begin position="230"/>
        <end position="252"/>
    </location>
</feature>
<dbReference type="EMBL" id="SNYR01000001">
    <property type="protein sequence ID" value="TDQ67465.1"/>
    <property type="molecule type" value="Genomic_DNA"/>
</dbReference>
<sequence length="415" mass="44871">MSHTPLAAPSSTYSFSPKLLILLFSGTLITSLAQGFMLIGVPWIIVQMPGGTELLGAASFILNLIIFFSGPALGTWMDRINRKTSFVGIRFLAAFGLLIAALLSQSQATLPAALVLSLTLVNFIVTFDQSARVAYAQALLESRNFRAVNTLFELQNQGGNLLVGASLALVIHDMSPQTLLWALMALFILSGLLLAMLPKTAPAPTIAKKSLLAALGEAATYLKTRPRLTLISLVSFGPYICVQTGNFLVPVLLVKMLNGTIEDFAIFEISFALGALGVALSIKFANRLSPFTLMTISMVSFASWTLSQVIWPSMLTIIWFAFFAGWGNSTIRIARNSWLMDEVPQHMMGRILSFFQTAMIAMKTIALGLAAWLVTSFSPWHALAMVGIAQTGATIVMIIVGHLKYKEGPAAPHIK</sequence>
<feature type="transmembrane region" description="Helical" evidence="6">
    <location>
        <begin position="84"/>
        <end position="103"/>
    </location>
</feature>
<evidence type="ECO:0000256" key="4">
    <source>
        <dbReference type="ARBA" id="ARBA00022989"/>
    </source>
</evidence>
<evidence type="ECO:0000256" key="3">
    <source>
        <dbReference type="ARBA" id="ARBA00022692"/>
    </source>
</evidence>
<dbReference type="InterPro" id="IPR036259">
    <property type="entry name" value="MFS_trans_sf"/>
</dbReference>
<keyword evidence="4 6" id="KW-1133">Transmembrane helix</keyword>
<dbReference type="GO" id="GO:0022857">
    <property type="term" value="F:transmembrane transporter activity"/>
    <property type="evidence" value="ECO:0007669"/>
    <property type="project" value="InterPro"/>
</dbReference>